<gene>
    <name evidence="2" type="ORF">M437DRAFT_68559</name>
</gene>
<evidence type="ECO:0000313" key="2">
    <source>
        <dbReference type="EMBL" id="KEQ59938.1"/>
    </source>
</evidence>
<proteinExistence type="predicted"/>
<feature type="compositionally biased region" description="Polar residues" evidence="1">
    <location>
        <begin position="93"/>
        <end position="106"/>
    </location>
</feature>
<keyword evidence="3" id="KW-1185">Reference proteome</keyword>
<dbReference type="EMBL" id="KL584845">
    <property type="protein sequence ID" value="KEQ59938.1"/>
    <property type="molecule type" value="Genomic_DNA"/>
</dbReference>
<feature type="region of interest" description="Disordered" evidence="1">
    <location>
        <begin position="29"/>
        <end position="112"/>
    </location>
</feature>
<dbReference type="HOGENOM" id="CLU_2145363_0_0_1"/>
<reference evidence="2 3" key="1">
    <citation type="journal article" date="2014" name="BMC Genomics">
        <title>Genome sequencing of four Aureobasidium pullulans varieties: biotechnological potential, stress tolerance, and description of new species.</title>
        <authorList>
            <person name="Gostin Ar C."/>
            <person name="Ohm R.A."/>
            <person name="Kogej T."/>
            <person name="Sonjak S."/>
            <person name="Turk M."/>
            <person name="Zajc J."/>
            <person name="Zalar P."/>
            <person name="Grube M."/>
            <person name="Sun H."/>
            <person name="Han J."/>
            <person name="Sharma A."/>
            <person name="Chiniquy J."/>
            <person name="Ngan C.Y."/>
            <person name="Lipzen A."/>
            <person name="Barry K."/>
            <person name="Grigoriev I.V."/>
            <person name="Gunde-Cimerman N."/>
        </authorList>
    </citation>
    <scope>NUCLEOTIDE SEQUENCE [LARGE SCALE GENOMIC DNA]</scope>
    <source>
        <strain evidence="2 3">CBS 110374</strain>
    </source>
</reference>
<organism evidence="2 3">
    <name type="scientific">Aureobasidium melanogenum (strain CBS 110374)</name>
    <name type="common">Aureobasidium pullulans var. melanogenum</name>
    <dbReference type="NCBI Taxonomy" id="1043003"/>
    <lineage>
        <taxon>Eukaryota</taxon>
        <taxon>Fungi</taxon>
        <taxon>Dikarya</taxon>
        <taxon>Ascomycota</taxon>
        <taxon>Pezizomycotina</taxon>
        <taxon>Dothideomycetes</taxon>
        <taxon>Dothideomycetidae</taxon>
        <taxon>Dothideales</taxon>
        <taxon>Saccotheciaceae</taxon>
        <taxon>Aureobasidium</taxon>
    </lineage>
</organism>
<sequence>MNGEPLASRISPIELPPFFRGEAIAYLSTSTKKMPDAQPVTLTTRRPQDYQDEPIASSSRRQKDPEARPPLPGHGLISSSPLQARRPSEGPATENQQRTCRVQTAMGTIFEE</sequence>
<dbReference type="GeneID" id="63918503"/>
<evidence type="ECO:0000313" key="3">
    <source>
        <dbReference type="Proteomes" id="UP000030672"/>
    </source>
</evidence>
<dbReference type="Proteomes" id="UP000030672">
    <property type="component" value="Unassembled WGS sequence"/>
</dbReference>
<name>A0A074VHF7_AURM1</name>
<dbReference type="AlphaFoldDB" id="A0A074VHF7"/>
<evidence type="ECO:0000256" key="1">
    <source>
        <dbReference type="SAM" id="MobiDB-lite"/>
    </source>
</evidence>
<protein>
    <submittedName>
        <fullName evidence="2">Uncharacterized protein</fullName>
    </submittedName>
</protein>
<accession>A0A074VHF7</accession>
<dbReference type="RefSeq" id="XP_040876961.1">
    <property type="nucleotide sequence ID" value="XM_041025130.1"/>
</dbReference>